<dbReference type="Pfam" id="PF06133">
    <property type="entry name" value="Com_YlbF"/>
    <property type="match status" value="1"/>
</dbReference>
<evidence type="ECO:0000313" key="2">
    <source>
        <dbReference type="EMBL" id="AYE61073.1"/>
    </source>
</evidence>
<organism evidence="2 4">
    <name type="scientific">Lactobacillus helveticus</name>
    <name type="common">Lactobacillus suntoryeus</name>
    <dbReference type="NCBI Taxonomy" id="1587"/>
    <lineage>
        <taxon>Bacteria</taxon>
        <taxon>Bacillati</taxon>
        <taxon>Bacillota</taxon>
        <taxon>Bacilli</taxon>
        <taxon>Lactobacillales</taxon>
        <taxon>Lactobacillaceae</taxon>
        <taxon>Lactobacillus</taxon>
    </lineage>
</organism>
<protein>
    <recommendedName>
        <fullName evidence="1">UPF0342 protein BC335_0553</fullName>
    </recommendedName>
</protein>
<dbReference type="EMBL" id="BLYV01000450">
    <property type="protein sequence ID" value="GFP14294.1"/>
    <property type="molecule type" value="Genomic_DNA"/>
</dbReference>
<reference evidence="3" key="2">
    <citation type="submission" date="2020-07" db="EMBL/GenBank/DDBJ databases">
        <title>Draft genome sequence of Lactobacillus helveticus strain JCM 1062.</title>
        <authorList>
            <person name="Endo A."/>
            <person name="Maeno S."/>
            <person name="Kido Y."/>
        </authorList>
    </citation>
    <scope>NUCLEOTIDE SEQUENCE</scope>
    <source>
        <strain evidence="3">JCM 1062</strain>
    </source>
</reference>
<dbReference type="AlphaFoldDB" id="A0A0D5MHL3"/>
<dbReference type="HAMAP" id="MF_01526">
    <property type="entry name" value="UPF0342"/>
    <property type="match status" value="1"/>
</dbReference>
<accession>A0A0D5MHL3</accession>
<reference evidence="2 4" key="1">
    <citation type="submission" date="2016-10" db="EMBL/GenBank/DDBJ databases">
        <title>Complete genomic sequencing of Lactobacillus helveticus LH99 and comparative genome analysis.</title>
        <authorList>
            <person name="Li N."/>
            <person name="You C."/>
            <person name="Liu Z."/>
        </authorList>
    </citation>
    <scope>NUCLEOTIDE SEQUENCE [LARGE SCALE GENOMIC DNA]</scope>
    <source>
        <strain evidence="2 4">LH99</strain>
    </source>
</reference>
<dbReference type="EMBL" id="CP017982">
    <property type="protein sequence ID" value="AYE61073.1"/>
    <property type="molecule type" value="Genomic_DNA"/>
</dbReference>
<dbReference type="Proteomes" id="UP000630086">
    <property type="component" value="Unassembled WGS sequence"/>
</dbReference>
<comment type="similarity">
    <text evidence="1">Belongs to the UPF0342 family.</text>
</comment>
<dbReference type="RefSeq" id="WP_003629781.1">
    <property type="nucleotide sequence ID" value="NZ_BLYU01000027.1"/>
</dbReference>
<dbReference type="KEGG" id="lhd:HUO_03795"/>
<evidence type="ECO:0000256" key="1">
    <source>
        <dbReference type="HAMAP-Rule" id="MF_01526"/>
    </source>
</evidence>
<dbReference type="Proteomes" id="UP000267794">
    <property type="component" value="Chromosome"/>
</dbReference>
<gene>
    <name evidence="2" type="ORF">BC335_0553</name>
    <name evidence="3" type="ORF">LHEJCM1062_21660</name>
</gene>
<dbReference type="InterPro" id="IPR010368">
    <property type="entry name" value="Com_YlbF"/>
</dbReference>
<evidence type="ECO:0000313" key="4">
    <source>
        <dbReference type="Proteomes" id="UP000267794"/>
    </source>
</evidence>
<sequence length="116" mass="12982">MINIYDSANQLAQDLTKTDQYKAVGDAVKAVQADDESAALFKKMDEVQAKIMQAQQTGKPLSDEDQKAYQELNAQVQKNDKIVALLKSEQGLYNLLGEIQKAYTKPINDLYEGLRN</sequence>
<proteinExistence type="inferred from homology"/>
<dbReference type="Gene3D" id="1.20.1500.10">
    <property type="entry name" value="YheA/YmcA-like"/>
    <property type="match status" value="1"/>
</dbReference>
<dbReference type="SUPFAM" id="SSF158622">
    <property type="entry name" value="YheA/YmcA-like"/>
    <property type="match status" value="1"/>
</dbReference>
<name>A0A0D5MHL3_LACHE</name>
<evidence type="ECO:0000313" key="3">
    <source>
        <dbReference type="EMBL" id="GFP14294.1"/>
    </source>
</evidence>
<dbReference type="InterPro" id="IPR023378">
    <property type="entry name" value="YheA/YmcA-like_dom_sf"/>
</dbReference>